<keyword evidence="4" id="KW-0804">Transcription</keyword>
<evidence type="ECO:0000313" key="7">
    <source>
        <dbReference type="EMBL" id="GEK21785.1"/>
    </source>
</evidence>
<comment type="caution">
    <text evidence="7">The sequence shown here is derived from an EMBL/GenBank/DDBJ whole genome shotgun (WGS) entry which is preliminary data.</text>
</comment>
<keyword evidence="2" id="KW-0805">Transcription regulation</keyword>
<organism evidence="7 8">
    <name type="scientific">Cellulomonas xylanilytica</name>
    <dbReference type="NCBI Taxonomy" id="233583"/>
    <lineage>
        <taxon>Bacteria</taxon>
        <taxon>Bacillati</taxon>
        <taxon>Actinomycetota</taxon>
        <taxon>Actinomycetes</taxon>
        <taxon>Micrococcales</taxon>
        <taxon>Cellulomonadaceae</taxon>
        <taxon>Cellulomonas</taxon>
    </lineage>
</organism>
<dbReference type="InterPro" id="IPR001867">
    <property type="entry name" value="OmpR/PhoB-type_DNA-bd"/>
</dbReference>
<dbReference type="SMART" id="SM00862">
    <property type="entry name" value="Trans_reg_C"/>
    <property type="match status" value="1"/>
</dbReference>
<dbReference type="GO" id="GO:0006355">
    <property type="term" value="P:regulation of DNA-templated transcription"/>
    <property type="evidence" value="ECO:0007669"/>
    <property type="project" value="InterPro"/>
</dbReference>
<proteinExistence type="inferred from homology"/>
<dbReference type="Pfam" id="PF03704">
    <property type="entry name" value="BTAD"/>
    <property type="match status" value="1"/>
</dbReference>
<sequence>MGAPRIRVLGPIEADLDGTPLRLTKPRHRELLGLLVAAHGRVVSTDRLVDELWPDPPAGAVGAVRTFVGELRRVLEPDRPPRTDPTVLVTAGAGYALRGATVDLWTVRDDEITDLPFEEFADRPWAQPERARLAALRADAVERAAEGGGAEVVPLLEQHVEAHPWRENGWRLLALALYRSERRAEALAVLRRARTQLVDELGLDPGPRLADLERDLLRGDVPDTGGSLLLRAATAHARSGARAQLESANALLPGLATSGGLGLVGEQRLAAIAAAEELGDAELTARIVGGFDVPGIWTRSDDPVQAAALVGAALRLLPTATGRTRARLLATVAMESRGTADRVAEADEAVRLARSTGDPQLLCFALGARWMQCFGTAGRAREREAIGAEVVAVATTAELPTSEIHGRLIRLQALCALDDVPAATVEADAVDALAARHERPLARVFTAWFRRTFTDASVVPPPADEMPGFAHGIAFLSGVTDAVRDDRPLPDVDAGPYDPWVRPLLLARAGRTSEAVAALDAVPDPPRDLLLEAMWCLVGRAVVETGHRAAGRRALDALRPAVSERAAGSGVVDLGSVAHLVDALEPDQPRSCLP</sequence>
<dbReference type="PANTHER" id="PTHR35807:SF1">
    <property type="entry name" value="TRANSCRIPTIONAL REGULATOR REDD"/>
    <property type="match status" value="1"/>
</dbReference>
<dbReference type="OrthoDB" id="3691954at2"/>
<accession>A0A510V9D2</accession>
<dbReference type="PROSITE" id="PS51755">
    <property type="entry name" value="OMPR_PHOB"/>
    <property type="match status" value="1"/>
</dbReference>
<dbReference type="SMART" id="SM01043">
    <property type="entry name" value="BTAD"/>
    <property type="match status" value="1"/>
</dbReference>
<dbReference type="GO" id="GO:0003677">
    <property type="term" value="F:DNA binding"/>
    <property type="evidence" value="ECO:0007669"/>
    <property type="project" value="UniProtKB-UniRule"/>
</dbReference>
<comment type="similarity">
    <text evidence="1">Belongs to the AfsR/DnrI/RedD regulatory family.</text>
</comment>
<feature type="DNA-binding region" description="OmpR/PhoB-type" evidence="5">
    <location>
        <begin position="1"/>
        <end position="99"/>
    </location>
</feature>
<evidence type="ECO:0000256" key="3">
    <source>
        <dbReference type="ARBA" id="ARBA00023125"/>
    </source>
</evidence>
<keyword evidence="3 5" id="KW-0238">DNA-binding</keyword>
<evidence type="ECO:0000256" key="4">
    <source>
        <dbReference type="ARBA" id="ARBA00023163"/>
    </source>
</evidence>
<dbReference type="Proteomes" id="UP000321118">
    <property type="component" value="Unassembled WGS sequence"/>
</dbReference>
<dbReference type="SUPFAM" id="SSF46894">
    <property type="entry name" value="C-terminal effector domain of the bipartite response regulators"/>
    <property type="match status" value="1"/>
</dbReference>
<dbReference type="AlphaFoldDB" id="A0A510V9D2"/>
<dbReference type="InterPro" id="IPR051677">
    <property type="entry name" value="AfsR-DnrI-RedD_regulator"/>
</dbReference>
<dbReference type="EMBL" id="BJUB01000007">
    <property type="protein sequence ID" value="GEK21785.1"/>
    <property type="molecule type" value="Genomic_DNA"/>
</dbReference>
<protein>
    <submittedName>
        <fullName evidence="7">SARP family transcriptional regulator</fullName>
    </submittedName>
</protein>
<feature type="domain" description="OmpR/PhoB-type" evidence="6">
    <location>
        <begin position="1"/>
        <end position="99"/>
    </location>
</feature>
<reference evidence="7 8" key="1">
    <citation type="submission" date="2019-07" db="EMBL/GenBank/DDBJ databases">
        <title>Whole genome shotgun sequence of Cellulomonas xylanilytica NBRC 101102.</title>
        <authorList>
            <person name="Hosoyama A."/>
            <person name="Uohara A."/>
            <person name="Ohji S."/>
            <person name="Ichikawa N."/>
        </authorList>
    </citation>
    <scope>NUCLEOTIDE SEQUENCE [LARGE SCALE GENOMIC DNA]</scope>
    <source>
        <strain evidence="7 8">NBRC 101102</strain>
    </source>
</reference>
<dbReference type="RefSeq" id="WP_146927590.1">
    <property type="nucleotide sequence ID" value="NZ_BJUB01000007.1"/>
</dbReference>
<evidence type="ECO:0000259" key="6">
    <source>
        <dbReference type="PROSITE" id="PS51755"/>
    </source>
</evidence>
<dbReference type="Gene3D" id="1.25.40.10">
    <property type="entry name" value="Tetratricopeptide repeat domain"/>
    <property type="match status" value="1"/>
</dbReference>
<evidence type="ECO:0000256" key="5">
    <source>
        <dbReference type="PROSITE-ProRule" id="PRU01091"/>
    </source>
</evidence>
<dbReference type="InterPro" id="IPR011990">
    <property type="entry name" value="TPR-like_helical_dom_sf"/>
</dbReference>
<dbReference type="Pfam" id="PF00486">
    <property type="entry name" value="Trans_reg_C"/>
    <property type="match status" value="1"/>
</dbReference>
<dbReference type="InterPro" id="IPR016032">
    <property type="entry name" value="Sig_transdc_resp-reg_C-effctor"/>
</dbReference>
<evidence type="ECO:0000256" key="2">
    <source>
        <dbReference type="ARBA" id="ARBA00023015"/>
    </source>
</evidence>
<dbReference type="GO" id="GO:0000160">
    <property type="term" value="P:phosphorelay signal transduction system"/>
    <property type="evidence" value="ECO:0007669"/>
    <property type="project" value="InterPro"/>
</dbReference>
<dbReference type="CDD" id="cd00383">
    <property type="entry name" value="trans_reg_C"/>
    <property type="match status" value="1"/>
</dbReference>
<gene>
    <name evidence="7" type="ORF">CXY01_23050</name>
</gene>
<dbReference type="PANTHER" id="PTHR35807">
    <property type="entry name" value="TRANSCRIPTIONAL REGULATOR REDD-RELATED"/>
    <property type="match status" value="1"/>
</dbReference>
<evidence type="ECO:0000256" key="1">
    <source>
        <dbReference type="ARBA" id="ARBA00005820"/>
    </source>
</evidence>
<evidence type="ECO:0000313" key="8">
    <source>
        <dbReference type="Proteomes" id="UP000321118"/>
    </source>
</evidence>
<dbReference type="InterPro" id="IPR005158">
    <property type="entry name" value="BTAD"/>
</dbReference>
<dbReference type="SUPFAM" id="SSF48452">
    <property type="entry name" value="TPR-like"/>
    <property type="match status" value="1"/>
</dbReference>
<name>A0A510V9D2_9CELL</name>
<keyword evidence="8" id="KW-1185">Reference proteome</keyword>